<sequence>MATLTTMDFVENKTRLWNERGSAYRKEAKRDSGGRKRKVASARITRGNEENGGRTRKRSRRSVVEQDTDPNSAQEGAARFLEAQISPSITEVERVAFRKYVEKGGCNLEKRRWKELGVGYNCLRRGLAAKCGPADGGRLACLPCRGRRAAGEAPCSQTGAFEVWRMCSWLQDYLGVDPERLYEFVADSTYTYHSFAGPRSASDLATGKSILDRDNVGLFFGWSGIHSPGDPTGFGQLDVDGGGAEEQEAMNGEGDGRDIDAGERVPDKCGMKNGTNGEQKKGGEEVQDEEDSERTAEIDNCSDGEVGESNGYNENILKVDGALTTGREDGSDGEEGGRRSTGQEEPMFSANAKASTGEHNEIVRRPGLEESDSEEDEDEASLGLTWRHAAQSVEYMCTEGGWTRRRSLGEARGGGRKRVYNDTGNNHTSDLPVKLRKVEAEATRAGSADSNVRGIAIYEGDRRRIEEDKATWKERVQGGRPLRDVGGEEAETMLMGGPGLIKGGRRSWPNGADHAKQNREKGSAEIDGERKEEKVAIYWRFSRT</sequence>
<feature type="region of interest" description="Disordered" evidence="1">
    <location>
        <begin position="20"/>
        <end position="74"/>
    </location>
</feature>
<feature type="region of interest" description="Disordered" evidence="1">
    <location>
        <begin position="495"/>
        <end position="529"/>
    </location>
</feature>
<accession>A0A0C9SVF6</accession>
<feature type="region of interest" description="Disordered" evidence="1">
    <location>
        <begin position="231"/>
        <end position="431"/>
    </location>
</feature>
<feature type="compositionally biased region" description="Basic and acidic residues" evidence="1">
    <location>
        <begin position="254"/>
        <end position="270"/>
    </location>
</feature>
<dbReference type="EMBL" id="KN832588">
    <property type="protein sequence ID" value="KII83015.1"/>
    <property type="molecule type" value="Genomic_DNA"/>
</dbReference>
<dbReference type="Proteomes" id="UP000053263">
    <property type="component" value="Unassembled WGS sequence"/>
</dbReference>
<protein>
    <submittedName>
        <fullName evidence="2">Uncharacterized protein</fullName>
    </submittedName>
</protein>
<feature type="compositionally biased region" description="Basic and acidic residues" evidence="1">
    <location>
        <begin position="326"/>
        <end position="342"/>
    </location>
</feature>
<proteinExistence type="predicted"/>
<name>A0A0C9SVF6_PLICR</name>
<gene>
    <name evidence="2" type="ORF">PLICRDRAFT_33132</name>
</gene>
<reference evidence="2 3" key="1">
    <citation type="submission" date="2014-06" db="EMBL/GenBank/DDBJ databases">
        <title>Evolutionary Origins and Diversification of the Mycorrhizal Mutualists.</title>
        <authorList>
            <consortium name="DOE Joint Genome Institute"/>
            <consortium name="Mycorrhizal Genomics Consortium"/>
            <person name="Kohler A."/>
            <person name="Kuo A."/>
            <person name="Nagy L.G."/>
            <person name="Floudas D."/>
            <person name="Copeland A."/>
            <person name="Barry K.W."/>
            <person name="Cichocki N."/>
            <person name="Veneault-Fourrey C."/>
            <person name="LaButti K."/>
            <person name="Lindquist E.A."/>
            <person name="Lipzen A."/>
            <person name="Lundell T."/>
            <person name="Morin E."/>
            <person name="Murat C."/>
            <person name="Riley R."/>
            <person name="Ohm R."/>
            <person name="Sun H."/>
            <person name="Tunlid A."/>
            <person name="Henrissat B."/>
            <person name="Grigoriev I.V."/>
            <person name="Hibbett D.S."/>
            <person name="Martin F."/>
        </authorList>
    </citation>
    <scope>NUCLEOTIDE SEQUENCE [LARGE SCALE GENOMIC DNA]</scope>
    <source>
        <strain evidence="2 3">FD-325 SS-3</strain>
    </source>
</reference>
<evidence type="ECO:0000313" key="2">
    <source>
        <dbReference type="EMBL" id="KII83015.1"/>
    </source>
</evidence>
<feature type="compositionally biased region" description="Basic and acidic residues" evidence="1">
    <location>
        <begin position="20"/>
        <end position="34"/>
    </location>
</feature>
<feature type="compositionally biased region" description="Basic and acidic residues" evidence="1">
    <location>
        <begin position="513"/>
        <end position="529"/>
    </location>
</feature>
<organism evidence="2 3">
    <name type="scientific">Plicaturopsis crispa FD-325 SS-3</name>
    <dbReference type="NCBI Taxonomy" id="944288"/>
    <lineage>
        <taxon>Eukaryota</taxon>
        <taxon>Fungi</taxon>
        <taxon>Dikarya</taxon>
        <taxon>Basidiomycota</taxon>
        <taxon>Agaricomycotina</taxon>
        <taxon>Agaricomycetes</taxon>
        <taxon>Agaricomycetidae</taxon>
        <taxon>Amylocorticiales</taxon>
        <taxon>Amylocorticiaceae</taxon>
        <taxon>Plicatura</taxon>
        <taxon>Plicaturopsis crispa</taxon>
    </lineage>
</organism>
<dbReference type="AlphaFoldDB" id="A0A0C9SVF6"/>
<keyword evidence="3" id="KW-1185">Reference proteome</keyword>
<evidence type="ECO:0000256" key="1">
    <source>
        <dbReference type="SAM" id="MobiDB-lite"/>
    </source>
</evidence>
<dbReference type="HOGENOM" id="CLU_500693_0_0_1"/>
<evidence type="ECO:0000313" key="3">
    <source>
        <dbReference type="Proteomes" id="UP000053263"/>
    </source>
</evidence>
<feature type="compositionally biased region" description="Basic and acidic residues" evidence="1">
    <location>
        <begin position="356"/>
        <end position="368"/>
    </location>
</feature>
<feature type="compositionally biased region" description="Acidic residues" evidence="1">
    <location>
        <begin position="369"/>
        <end position="380"/>
    </location>
</feature>